<evidence type="ECO:0000256" key="1">
    <source>
        <dbReference type="SAM" id="MobiDB-lite"/>
    </source>
</evidence>
<protein>
    <submittedName>
        <fullName evidence="2">Uncharacterized protein</fullName>
    </submittedName>
</protein>
<dbReference type="HOGENOM" id="CLU_2296555_0_0_1"/>
<reference evidence="2 3" key="1">
    <citation type="journal article" date="2011" name="Science">
        <title>The Selaginella genome identifies genetic changes associated with the evolution of vascular plants.</title>
        <authorList>
            <person name="Banks J.A."/>
            <person name="Nishiyama T."/>
            <person name="Hasebe M."/>
            <person name="Bowman J.L."/>
            <person name="Gribskov M."/>
            <person name="dePamphilis C."/>
            <person name="Albert V.A."/>
            <person name="Aono N."/>
            <person name="Aoyama T."/>
            <person name="Ambrose B.A."/>
            <person name="Ashton N.W."/>
            <person name="Axtell M.J."/>
            <person name="Barker E."/>
            <person name="Barker M.S."/>
            <person name="Bennetzen J.L."/>
            <person name="Bonawitz N.D."/>
            <person name="Chapple C."/>
            <person name="Cheng C."/>
            <person name="Correa L.G."/>
            <person name="Dacre M."/>
            <person name="DeBarry J."/>
            <person name="Dreyer I."/>
            <person name="Elias M."/>
            <person name="Engstrom E.M."/>
            <person name="Estelle M."/>
            <person name="Feng L."/>
            <person name="Finet C."/>
            <person name="Floyd S.K."/>
            <person name="Frommer W.B."/>
            <person name="Fujita T."/>
            <person name="Gramzow L."/>
            <person name="Gutensohn M."/>
            <person name="Harholt J."/>
            <person name="Hattori M."/>
            <person name="Heyl A."/>
            <person name="Hirai T."/>
            <person name="Hiwatashi Y."/>
            <person name="Ishikawa M."/>
            <person name="Iwata M."/>
            <person name="Karol K.G."/>
            <person name="Koehler B."/>
            <person name="Kolukisaoglu U."/>
            <person name="Kubo M."/>
            <person name="Kurata T."/>
            <person name="Lalonde S."/>
            <person name="Li K."/>
            <person name="Li Y."/>
            <person name="Litt A."/>
            <person name="Lyons E."/>
            <person name="Manning G."/>
            <person name="Maruyama T."/>
            <person name="Michael T.P."/>
            <person name="Mikami K."/>
            <person name="Miyazaki S."/>
            <person name="Morinaga S."/>
            <person name="Murata T."/>
            <person name="Mueller-Roeber B."/>
            <person name="Nelson D.R."/>
            <person name="Obara M."/>
            <person name="Oguri Y."/>
            <person name="Olmstead R.G."/>
            <person name="Onodera N."/>
            <person name="Petersen B.L."/>
            <person name="Pils B."/>
            <person name="Prigge M."/>
            <person name="Rensing S.A."/>
            <person name="Riano-Pachon D.M."/>
            <person name="Roberts A.W."/>
            <person name="Sato Y."/>
            <person name="Scheller H.V."/>
            <person name="Schulz B."/>
            <person name="Schulz C."/>
            <person name="Shakirov E.V."/>
            <person name="Shibagaki N."/>
            <person name="Shinohara N."/>
            <person name="Shippen D.E."/>
            <person name="Soerensen I."/>
            <person name="Sotooka R."/>
            <person name="Sugimoto N."/>
            <person name="Sugita M."/>
            <person name="Sumikawa N."/>
            <person name="Tanurdzic M."/>
            <person name="Theissen G."/>
            <person name="Ulvskov P."/>
            <person name="Wakazuki S."/>
            <person name="Weng J.K."/>
            <person name="Willats W.W."/>
            <person name="Wipf D."/>
            <person name="Wolf P.G."/>
            <person name="Yang L."/>
            <person name="Zimmer A.D."/>
            <person name="Zhu Q."/>
            <person name="Mitros T."/>
            <person name="Hellsten U."/>
            <person name="Loque D."/>
            <person name="Otillar R."/>
            <person name="Salamov A."/>
            <person name="Schmutz J."/>
            <person name="Shapiro H."/>
            <person name="Lindquist E."/>
            <person name="Lucas S."/>
            <person name="Rokhsar D."/>
            <person name="Grigoriev I.V."/>
        </authorList>
    </citation>
    <scope>NUCLEOTIDE SEQUENCE [LARGE SCALE GENOMIC DNA]</scope>
</reference>
<dbReference type="InParanoid" id="D8SVM3"/>
<evidence type="ECO:0000313" key="3">
    <source>
        <dbReference type="Proteomes" id="UP000001514"/>
    </source>
</evidence>
<gene>
    <name evidence="2" type="ORF">SELMODRAFT_426189</name>
</gene>
<dbReference type="Gramene" id="EFJ11463">
    <property type="protein sequence ID" value="EFJ11463"/>
    <property type="gene ID" value="SELMODRAFT_426189"/>
</dbReference>
<sequence>MAYILAVYSPTLEVPTARWSAPTPPLPYSAAHISPGGSSGKLEQSKSSRGKRKGGLSLIGKEQKRDAHAFKAIDIVAPAHTHKERWYDRNVKVVKDNSSFA</sequence>
<accession>D8SVM3</accession>
<proteinExistence type="predicted"/>
<organism evidence="3">
    <name type="scientific">Selaginella moellendorffii</name>
    <name type="common">Spikemoss</name>
    <dbReference type="NCBI Taxonomy" id="88036"/>
    <lineage>
        <taxon>Eukaryota</taxon>
        <taxon>Viridiplantae</taxon>
        <taxon>Streptophyta</taxon>
        <taxon>Embryophyta</taxon>
        <taxon>Tracheophyta</taxon>
        <taxon>Lycopodiopsida</taxon>
        <taxon>Selaginellales</taxon>
        <taxon>Selaginellaceae</taxon>
        <taxon>Selaginella</taxon>
    </lineage>
</organism>
<dbReference type="EMBL" id="GL377646">
    <property type="protein sequence ID" value="EFJ11463.1"/>
    <property type="molecule type" value="Genomic_DNA"/>
</dbReference>
<evidence type="ECO:0000313" key="2">
    <source>
        <dbReference type="EMBL" id="EFJ11463.1"/>
    </source>
</evidence>
<dbReference type="Proteomes" id="UP000001514">
    <property type="component" value="Unassembled WGS sequence"/>
</dbReference>
<dbReference type="AlphaFoldDB" id="D8SVM3"/>
<feature type="region of interest" description="Disordered" evidence="1">
    <location>
        <begin position="25"/>
        <end position="63"/>
    </location>
</feature>
<keyword evidence="3" id="KW-1185">Reference proteome</keyword>
<name>D8SVM3_SELML</name>
<dbReference type="KEGG" id="smo:SELMODRAFT_426189"/>